<name>A0A222WS16_9BACL</name>
<evidence type="ECO:0000256" key="1">
    <source>
        <dbReference type="ARBA" id="ARBA00044755"/>
    </source>
</evidence>
<keyword evidence="3" id="KW-0132">Cell division</keyword>
<dbReference type="Pfam" id="PF04519">
    <property type="entry name" value="Bactofilin"/>
    <property type="match status" value="1"/>
</dbReference>
<proteinExistence type="inferred from homology"/>
<feature type="compositionally biased region" description="Polar residues" evidence="2">
    <location>
        <begin position="136"/>
        <end position="157"/>
    </location>
</feature>
<dbReference type="STRING" id="172713.GCA_001705305_03594"/>
<dbReference type="OrthoDB" id="9789407at2"/>
<dbReference type="RefSeq" id="WP_094155970.1">
    <property type="nucleotide sequence ID" value="NZ_CP020028.1"/>
</dbReference>
<organism evidence="3 4">
    <name type="scientific">Paenibacillus kribbensis</name>
    <dbReference type="NCBI Taxonomy" id="172713"/>
    <lineage>
        <taxon>Bacteria</taxon>
        <taxon>Bacillati</taxon>
        <taxon>Bacillota</taxon>
        <taxon>Bacilli</taxon>
        <taxon>Bacillales</taxon>
        <taxon>Paenibacillaceae</taxon>
        <taxon>Paenibacillus</taxon>
    </lineage>
</organism>
<dbReference type="EMBL" id="CP020028">
    <property type="protein sequence ID" value="ASR48654.1"/>
    <property type="molecule type" value="Genomic_DNA"/>
</dbReference>
<feature type="region of interest" description="Disordered" evidence="2">
    <location>
        <begin position="119"/>
        <end position="157"/>
    </location>
</feature>
<dbReference type="GO" id="GO:0051301">
    <property type="term" value="P:cell division"/>
    <property type="evidence" value="ECO:0007669"/>
    <property type="project" value="UniProtKB-KW"/>
</dbReference>
<evidence type="ECO:0000313" key="3">
    <source>
        <dbReference type="EMBL" id="ASR48654.1"/>
    </source>
</evidence>
<gene>
    <name evidence="3" type="ORF">B4V02_19140</name>
</gene>
<dbReference type="KEGG" id="pkb:B4V02_19140"/>
<keyword evidence="4" id="KW-1185">Reference proteome</keyword>
<reference evidence="3 4" key="1">
    <citation type="submission" date="2017-03" db="EMBL/GenBank/DDBJ databases">
        <title>Complete genome sequence of Paenibacillus Kribbensis producing bioflocculants.</title>
        <authorList>
            <person name="Lee H.-G."/>
            <person name="Oh H.-M."/>
        </authorList>
    </citation>
    <scope>NUCLEOTIDE SEQUENCE [LARGE SCALE GENOMIC DNA]</scope>
    <source>
        <strain evidence="3 4">AM49</strain>
    </source>
</reference>
<dbReference type="PANTHER" id="PTHR35024:SF4">
    <property type="entry name" value="POLYMER-FORMING CYTOSKELETAL PROTEIN"/>
    <property type="match status" value="1"/>
</dbReference>
<evidence type="ECO:0000256" key="2">
    <source>
        <dbReference type="SAM" id="MobiDB-lite"/>
    </source>
</evidence>
<sequence>MFKESKRKLSTPVTDTLLANGTSFEGTVESEANIRIDGHFQGDIRSTHTIIIGETAVVRSDIIARDVVLAGKVFGSITTEGRLTITPTGELYGNTAAAALIISEGGVLEGTSQMVRTKDAEPLTQANDSNDESLTRSDTYPGKSQENSQAPLQSEAG</sequence>
<dbReference type="Proteomes" id="UP000214666">
    <property type="component" value="Chromosome"/>
</dbReference>
<dbReference type="PANTHER" id="PTHR35024">
    <property type="entry name" value="HYPOTHETICAL CYTOSOLIC PROTEIN"/>
    <property type="match status" value="1"/>
</dbReference>
<keyword evidence="3" id="KW-0131">Cell cycle</keyword>
<accession>A0A222WS16</accession>
<comment type="similarity">
    <text evidence="1">Belongs to the bactofilin family.</text>
</comment>
<dbReference type="InterPro" id="IPR007607">
    <property type="entry name" value="BacA/B"/>
</dbReference>
<dbReference type="AlphaFoldDB" id="A0A222WS16"/>
<evidence type="ECO:0000313" key="4">
    <source>
        <dbReference type="Proteomes" id="UP000214666"/>
    </source>
</evidence>
<protein>
    <submittedName>
        <fullName evidence="3">Cell division protein</fullName>
    </submittedName>
</protein>